<proteinExistence type="predicted"/>
<comment type="caution">
    <text evidence="7">The sequence shown here is derived from an EMBL/GenBank/DDBJ whole genome shotgun (WGS) entry which is preliminary data.</text>
</comment>
<comment type="subcellular location">
    <subcellularLocation>
        <location evidence="1">Membrane</location>
        <topology evidence="1">Multi-pass membrane protein</topology>
    </subcellularLocation>
</comment>
<feature type="compositionally biased region" description="Pro residues" evidence="5">
    <location>
        <begin position="14"/>
        <end position="27"/>
    </location>
</feature>
<feature type="compositionally biased region" description="Pro residues" evidence="5">
    <location>
        <begin position="525"/>
        <end position="538"/>
    </location>
</feature>
<evidence type="ECO:0000256" key="3">
    <source>
        <dbReference type="ARBA" id="ARBA00022989"/>
    </source>
</evidence>
<feature type="compositionally biased region" description="Polar residues" evidence="5">
    <location>
        <begin position="567"/>
        <end position="576"/>
    </location>
</feature>
<evidence type="ECO:0000256" key="5">
    <source>
        <dbReference type="SAM" id="MobiDB-lite"/>
    </source>
</evidence>
<dbReference type="AlphaFoldDB" id="A0A8K0VV11"/>
<feature type="compositionally biased region" description="Basic residues" evidence="5">
    <location>
        <begin position="397"/>
        <end position="409"/>
    </location>
</feature>
<evidence type="ECO:0000313" key="7">
    <source>
        <dbReference type="EMBL" id="KAH7077067.1"/>
    </source>
</evidence>
<dbReference type="PANTHER" id="PTHR19317">
    <property type="entry name" value="PRENYLATED RAB ACCEPTOR 1-RELATED"/>
    <property type="match status" value="1"/>
</dbReference>
<dbReference type="PANTHER" id="PTHR19317:SF0">
    <property type="entry name" value="PRENYLATED RAB ACCEPTOR PROTEIN 1"/>
    <property type="match status" value="1"/>
</dbReference>
<feature type="region of interest" description="Disordered" evidence="5">
    <location>
        <begin position="636"/>
        <end position="662"/>
    </location>
</feature>
<dbReference type="OrthoDB" id="63113at2759"/>
<protein>
    <submittedName>
        <fullName evidence="7">PRA1 family protein-domain-containing protein</fullName>
    </submittedName>
</protein>
<feature type="compositionally biased region" description="Low complexity" evidence="5">
    <location>
        <begin position="539"/>
        <end position="562"/>
    </location>
</feature>
<accession>A0A8K0VV11</accession>
<feature type="compositionally biased region" description="Low complexity" evidence="5">
    <location>
        <begin position="502"/>
        <end position="514"/>
    </location>
</feature>
<evidence type="ECO:0000256" key="1">
    <source>
        <dbReference type="ARBA" id="ARBA00004141"/>
    </source>
</evidence>
<dbReference type="EMBL" id="JAGMVJ010000018">
    <property type="protein sequence ID" value="KAH7077067.1"/>
    <property type="molecule type" value="Genomic_DNA"/>
</dbReference>
<feature type="region of interest" description="Disordered" evidence="5">
    <location>
        <begin position="337"/>
        <end position="581"/>
    </location>
</feature>
<feature type="region of interest" description="Disordered" evidence="5">
    <location>
        <begin position="1"/>
        <end position="34"/>
    </location>
</feature>
<keyword evidence="8" id="KW-1185">Reference proteome</keyword>
<feature type="transmembrane region" description="Helical" evidence="6">
    <location>
        <begin position="156"/>
        <end position="181"/>
    </location>
</feature>
<keyword evidence="3 6" id="KW-1133">Transmembrane helix</keyword>
<feature type="transmembrane region" description="Helical" evidence="6">
    <location>
        <begin position="104"/>
        <end position="136"/>
    </location>
</feature>
<organism evidence="7 8">
    <name type="scientific">Paraphoma chrysanthemicola</name>
    <dbReference type="NCBI Taxonomy" id="798071"/>
    <lineage>
        <taxon>Eukaryota</taxon>
        <taxon>Fungi</taxon>
        <taxon>Dikarya</taxon>
        <taxon>Ascomycota</taxon>
        <taxon>Pezizomycotina</taxon>
        <taxon>Dothideomycetes</taxon>
        <taxon>Pleosporomycetidae</taxon>
        <taxon>Pleosporales</taxon>
        <taxon>Pleosporineae</taxon>
        <taxon>Phaeosphaeriaceae</taxon>
        <taxon>Paraphoma</taxon>
    </lineage>
</organism>
<name>A0A8K0VV11_9PLEO</name>
<evidence type="ECO:0000313" key="8">
    <source>
        <dbReference type="Proteomes" id="UP000813461"/>
    </source>
</evidence>
<keyword evidence="4 6" id="KW-0472">Membrane</keyword>
<keyword evidence="2 6" id="KW-0812">Transmembrane</keyword>
<feature type="compositionally biased region" description="Basic residues" evidence="5">
    <location>
        <begin position="379"/>
        <end position="388"/>
    </location>
</feature>
<feature type="compositionally biased region" description="Basic residues" evidence="5">
    <location>
        <begin position="652"/>
        <end position="662"/>
    </location>
</feature>
<evidence type="ECO:0000256" key="2">
    <source>
        <dbReference type="ARBA" id="ARBA00022692"/>
    </source>
</evidence>
<evidence type="ECO:0000256" key="4">
    <source>
        <dbReference type="ARBA" id="ARBA00023136"/>
    </source>
</evidence>
<sequence length="662" mass="72117">MASHADLEAQQQPFLPPDDTPQPPQPTQEPSTFRSTMSRFSIPISALTSRVNFDGMRNTSISSRFANLRPISEFLDVKRISKPANFSEVQGRINYNLGYFSSNYAAVFAMLSIYSLLTNLVLLFVICFVIGGMYGIGKLEGNDLQIGNWRASTSQLYTTLAVIAIPLGLWASPFTTVLWLIGASGVTILGHAAFLDKPIEPPGATDVGRYYEGTEEDVYRFQELDSDDEKNGATLDHGLQQISTGKRLNPDELYFNDMDIRAWERRASALAGAPYEPDYDLHEEDEGYYDDNGEAVSHAEYEELLFHRVLDKIRVARAVGDSDVQLSSEEIVAYQSRLHGPKTPAARPQPKSRPASSPVLDDTASMLSGTTGRAGHSGPSKHKSKKSQTRTSLFSSKPKKEKPSSRKRAPSNVSSGSSQVAPGFVVPGLDGQPMYTPINPYQGNLARDPEPLTQPASRSASGNSQAYHVAPRMTPPRDSTREVPGSFPGVFAPSYTQRSDTPPRQARPAATQQALYEEAGSYSQPSPPPPPKLIPFPIEPYQYQSFSPTSSTSQPSPQFQYTRRPSAPTSEASYTSMPRRVPVPVQQTAPLASNASVYSSYPDYIMPPTMHSSTALTGSDEALGAAAVEVASQPVPVYTTKASGSGKDGERKRKGGKSKKRT</sequence>
<dbReference type="Pfam" id="PF03208">
    <property type="entry name" value="PRA1"/>
    <property type="match status" value="1"/>
</dbReference>
<feature type="compositionally biased region" description="Polar residues" evidence="5">
    <location>
        <begin position="454"/>
        <end position="466"/>
    </location>
</feature>
<gene>
    <name evidence="7" type="ORF">FB567DRAFT_607972</name>
</gene>
<dbReference type="GO" id="GO:0005794">
    <property type="term" value="C:Golgi apparatus"/>
    <property type="evidence" value="ECO:0007669"/>
    <property type="project" value="TreeGrafter"/>
</dbReference>
<dbReference type="Proteomes" id="UP000813461">
    <property type="component" value="Unassembled WGS sequence"/>
</dbReference>
<dbReference type="InterPro" id="IPR004895">
    <property type="entry name" value="Prenylated_rab_accept_PRA1"/>
</dbReference>
<dbReference type="GO" id="GO:0016020">
    <property type="term" value="C:membrane"/>
    <property type="evidence" value="ECO:0007669"/>
    <property type="project" value="UniProtKB-SubCell"/>
</dbReference>
<reference evidence="7" key="1">
    <citation type="journal article" date="2021" name="Nat. Commun.">
        <title>Genetic determinants of endophytism in the Arabidopsis root mycobiome.</title>
        <authorList>
            <person name="Mesny F."/>
            <person name="Miyauchi S."/>
            <person name="Thiergart T."/>
            <person name="Pickel B."/>
            <person name="Atanasova L."/>
            <person name="Karlsson M."/>
            <person name="Huettel B."/>
            <person name="Barry K.W."/>
            <person name="Haridas S."/>
            <person name="Chen C."/>
            <person name="Bauer D."/>
            <person name="Andreopoulos W."/>
            <person name="Pangilinan J."/>
            <person name="LaButti K."/>
            <person name="Riley R."/>
            <person name="Lipzen A."/>
            <person name="Clum A."/>
            <person name="Drula E."/>
            <person name="Henrissat B."/>
            <person name="Kohler A."/>
            <person name="Grigoriev I.V."/>
            <person name="Martin F.M."/>
            <person name="Hacquard S."/>
        </authorList>
    </citation>
    <scope>NUCLEOTIDE SEQUENCE</scope>
    <source>
        <strain evidence="7">MPI-SDFR-AT-0120</strain>
    </source>
</reference>
<evidence type="ECO:0000256" key="6">
    <source>
        <dbReference type="SAM" id="Phobius"/>
    </source>
</evidence>